<sequence length="274" mass="29483">MAPTLTLYGGLAHTRGGMGYLDVTHGKADLSVDTSEGELQIGLRGRVIGDAVESGVSHIRTSNGVDGILHLTPEGGQVVAVFDSKGDGNRFTLDMKVPDGTRWVSNKDGSMSLVDRGTGQTIAGIDKPWAYDADNRPLPTHFVVKNGAITQLVDMTNAKFPVVADPSWWAWAGCAAEIAHFFFVFFKAAGVGLRIYNVIKDSPRALRAWKKVGGIKNYVLGFKEWMNAPRPDGKGLTWRASAVKAFNQTIGKSMKKEILNLLGIGSCFALAFGV</sequence>
<reference evidence="1 2" key="1">
    <citation type="submission" date="2023-07" db="EMBL/GenBank/DDBJ databases">
        <title>Sequencing the genomes of 1000 actinobacteria strains.</title>
        <authorList>
            <person name="Klenk H.-P."/>
        </authorList>
    </citation>
    <scope>NUCLEOTIDE SEQUENCE [LARGE SCALE GENOMIC DNA]</scope>
    <source>
        <strain evidence="1 2">DSM 102162</strain>
    </source>
</reference>
<gene>
    <name evidence="1" type="ORF">J2S49_001395</name>
</gene>
<keyword evidence="2" id="KW-1185">Reference proteome</keyword>
<comment type="caution">
    <text evidence="1">The sequence shown here is derived from an EMBL/GenBank/DDBJ whole genome shotgun (WGS) entry which is preliminary data.</text>
</comment>
<dbReference type="Proteomes" id="UP001235966">
    <property type="component" value="Unassembled WGS sequence"/>
</dbReference>
<organism evidence="1 2">
    <name type="scientific">Arcanobacterium wilhelmae</name>
    <dbReference type="NCBI Taxonomy" id="1803177"/>
    <lineage>
        <taxon>Bacteria</taxon>
        <taxon>Bacillati</taxon>
        <taxon>Actinomycetota</taxon>
        <taxon>Actinomycetes</taxon>
        <taxon>Actinomycetales</taxon>
        <taxon>Actinomycetaceae</taxon>
        <taxon>Arcanobacterium</taxon>
    </lineage>
</organism>
<evidence type="ECO:0000313" key="1">
    <source>
        <dbReference type="EMBL" id="MDP9801319.1"/>
    </source>
</evidence>
<protein>
    <submittedName>
        <fullName evidence="1">Uncharacterized protein</fullName>
    </submittedName>
</protein>
<dbReference type="EMBL" id="JAUSQW010000001">
    <property type="protein sequence ID" value="MDP9801319.1"/>
    <property type="molecule type" value="Genomic_DNA"/>
</dbReference>
<proteinExistence type="predicted"/>
<evidence type="ECO:0000313" key="2">
    <source>
        <dbReference type="Proteomes" id="UP001235966"/>
    </source>
</evidence>
<dbReference type="RefSeq" id="WP_278059222.1">
    <property type="nucleotide sequence ID" value="NZ_CP121247.1"/>
</dbReference>
<name>A0ABT9NC85_9ACTO</name>
<accession>A0ABT9NC85</accession>